<name>A0A6G1DJH0_9ORYZ</name>
<dbReference type="Proteomes" id="UP000479710">
    <property type="component" value="Unassembled WGS sequence"/>
</dbReference>
<evidence type="ECO:0000256" key="1">
    <source>
        <dbReference type="SAM" id="MobiDB-lite"/>
    </source>
</evidence>
<protein>
    <recommendedName>
        <fullName evidence="4">DUF834 domain-containing protein</fullName>
    </recommendedName>
</protein>
<accession>A0A6G1DJH0</accession>
<reference evidence="2 3" key="1">
    <citation type="submission" date="2019-11" db="EMBL/GenBank/DDBJ databases">
        <title>Whole genome sequence of Oryza granulata.</title>
        <authorList>
            <person name="Li W."/>
        </authorList>
    </citation>
    <scope>NUCLEOTIDE SEQUENCE [LARGE SCALE GENOMIC DNA]</scope>
    <source>
        <strain evidence="3">cv. Menghai</strain>
        <tissue evidence="2">Leaf</tissue>
    </source>
</reference>
<feature type="region of interest" description="Disordered" evidence="1">
    <location>
        <begin position="1"/>
        <end position="31"/>
    </location>
</feature>
<evidence type="ECO:0000313" key="3">
    <source>
        <dbReference type="Proteomes" id="UP000479710"/>
    </source>
</evidence>
<gene>
    <name evidence="2" type="ORF">E2562_019779</name>
</gene>
<evidence type="ECO:0008006" key="4">
    <source>
        <dbReference type="Google" id="ProtNLM"/>
    </source>
</evidence>
<evidence type="ECO:0000313" key="2">
    <source>
        <dbReference type="EMBL" id="KAF0912975.1"/>
    </source>
</evidence>
<sequence length="107" mass="11085">MRRLPREANGGVVGGDGVEGGGGGGDERRGVFRGRVERRWGRWRRGRSGVDAEEAPPRQRRWDGGGGGGAGGRHSSGSGINTATEHLFATGPVSFLPPGRAPAGEDP</sequence>
<feature type="compositionally biased region" description="Gly residues" evidence="1">
    <location>
        <begin position="64"/>
        <end position="74"/>
    </location>
</feature>
<feature type="region of interest" description="Disordered" evidence="1">
    <location>
        <begin position="44"/>
        <end position="107"/>
    </location>
</feature>
<proteinExistence type="predicted"/>
<dbReference type="EMBL" id="SPHZ02000006">
    <property type="protein sequence ID" value="KAF0912975.1"/>
    <property type="molecule type" value="Genomic_DNA"/>
</dbReference>
<keyword evidence="3" id="KW-1185">Reference proteome</keyword>
<dbReference type="AlphaFoldDB" id="A0A6G1DJH0"/>
<comment type="caution">
    <text evidence="2">The sequence shown here is derived from an EMBL/GenBank/DDBJ whole genome shotgun (WGS) entry which is preliminary data.</text>
</comment>
<feature type="compositionally biased region" description="Gly residues" evidence="1">
    <location>
        <begin position="11"/>
        <end position="24"/>
    </location>
</feature>
<organism evidence="2 3">
    <name type="scientific">Oryza meyeriana var. granulata</name>
    <dbReference type="NCBI Taxonomy" id="110450"/>
    <lineage>
        <taxon>Eukaryota</taxon>
        <taxon>Viridiplantae</taxon>
        <taxon>Streptophyta</taxon>
        <taxon>Embryophyta</taxon>
        <taxon>Tracheophyta</taxon>
        <taxon>Spermatophyta</taxon>
        <taxon>Magnoliopsida</taxon>
        <taxon>Liliopsida</taxon>
        <taxon>Poales</taxon>
        <taxon>Poaceae</taxon>
        <taxon>BOP clade</taxon>
        <taxon>Oryzoideae</taxon>
        <taxon>Oryzeae</taxon>
        <taxon>Oryzinae</taxon>
        <taxon>Oryza</taxon>
        <taxon>Oryza meyeriana</taxon>
    </lineage>
</organism>